<protein>
    <submittedName>
        <fullName evidence="1">Uncharacterized protein</fullName>
    </submittedName>
</protein>
<dbReference type="Proteomes" id="UP000265520">
    <property type="component" value="Unassembled WGS sequence"/>
</dbReference>
<dbReference type="EMBL" id="LXQA010208681">
    <property type="protein sequence ID" value="MCI33928.1"/>
    <property type="molecule type" value="Genomic_DNA"/>
</dbReference>
<name>A0A392RBA1_9FABA</name>
<evidence type="ECO:0000313" key="1">
    <source>
        <dbReference type="EMBL" id="MCI33928.1"/>
    </source>
</evidence>
<proteinExistence type="predicted"/>
<organism evidence="1 2">
    <name type="scientific">Trifolium medium</name>
    <dbReference type="NCBI Taxonomy" id="97028"/>
    <lineage>
        <taxon>Eukaryota</taxon>
        <taxon>Viridiplantae</taxon>
        <taxon>Streptophyta</taxon>
        <taxon>Embryophyta</taxon>
        <taxon>Tracheophyta</taxon>
        <taxon>Spermatophyta</taxon>
        <taxon>Magnoliopsida</taxon>
        <taxon>eudicotyledons</taxon>
        <taxon>Gunneridae</taxon>
        <taxon>Pentapetalae</taxon>
        <taxon>rosids</taxon>
        <taxon>fabids</taxon>
        <taxon>Fabales</taxon>
        <taxon>Fabaceae</taxon>
        <taxon>Papilionoideae</taxon>
        <taxon>50 kb inversion clade</taxon>
        <taxon>NPAAA clade</taxon>
        <taxon>Hologalegina</taxon>
        <taxon>IRL clade</taxon>
        <taxon>Trifolieae</taxon>
        <taxon>Trifolium</taxon>
    </lineage>
</organism>
<comment type="caution">
    <text evidence="1">The sequence shown here is derived from an EMBL/GenBank/DDBJ whole genome shotgun (WGS) entry which is preliminary data.</text>
</comment>
<keyword evidence="2" id="KW-1185">Reference proteome</keyword>
<feature type="non-terminal residue" evidence="1">
    <location>
        <position position="1"/>
    </location>
</feature>
<reference evidence="1 2" key="1">
    <citation type="journal article" date="2018" name="Front. Plant Sci.">
        <title>Red Clover (Trifolium pratense) and Zigzag Clover (T. medium) - A Picture of Genomic Similarities and Differences.</title>
        <authorList>
            <person name="Dluhosova J."/>
            <person name="Istvanek J."/>
            <person name="Nedelnik J."/>
            <person name="Repkova J."/>
        </authorList>
    </citation>
    <scope>NUCLEOTIDE SEQUENCE [LARGE SCALE GENOMIC DNA]</scope>
    <source>
        <strain evidence="2">cv. 10/8</strain>
        <tissue evidence="1">Leaf</tissue>
    </source>
</reference>
<dbReference type="AlphaFoldDB" id="A0A392RBA1"/>
<evidence type="ECO:0000313" key="2">
    <source>
        <dbReference type="Proteomes" id="UP000265520"/>
    </source>
</evidence>
<sequence length="59" mass="6195">NPSGPGAFKGCIWKIASFTSSAENRLEQSSLCSSVSLPRTTSQVLSTFTGSDVEKISAK</sequence>
<accession>A0A392RBA1</accession>